<protein>
    <recommendedName>
        <fullName evidence="1">Mutator-like transposase domain-containing protein</fullName>
    </recommendedName>
</protein>
<evidence type="ECO:0000259" key="1">
    <source>
        <dbReference type="Pfam" id="PF20700"/>
    </source>
</evidence>
<gene>
    <name evidence="2" type="ORF">HERILL_LOCUS16038</name>
</gene>
<sequence>MRILGLGLAGCNKFCGLMDLTKNFVTKTTYSDYIHRIVTKVKETAENFFSFAAEEEKKLTKKYENKDEITASGDGTWQKQGFNSLYGVTSLIGHWTGKVFDIFISSLFCQLCVIWRKKLTPIEFEEWFEEHESSGQCTANHSGASGNMEVNAVIEMFKRSVEKHDVKIGNYVGDGDSKTYGNLIKAKPYGDDLIVAKKECVGHVQKRMGTRPRDLVKSHVGEVPIKTGKNAGKKRRVKTLGDKGKLTAITIDNLSRYYGSAIRNNCDSVQKMKDAIWSTFFHQQSTDAHPQHEKCMSGEKSWCPYQRALATTGVENFKHDYSPLPQDVIDAIEPIYKDLTDEKLLERCIGGYTQNANESLNHMIWEIAPKKLSGSLPIVEFAANIAAVTFNEGLGALLSCKHDLGIGLEPSAHAYVKEVDAERIGRAEFNATTQTKEARIQERLDKKMKEDQYIAEGTVLYGAGIDDSV</sequence>
<name>A0A7R8Z1I5_HERIL</name>
<dbReference type="Proteomes" id="UP000594454">
    <property type="component" value="Chromosome 6"/>
</dbReference>
<accession>A0A7R8Z1I5</accession>
<dbReference type="InterPro" id="IPR049012">
    <property type="entry name" value="Mutator_transp_dom"/>
</dbReference>
<dbReference type="AlphaFoldDB" id="A0A7R8Z1I5"/>
<dbReference type="OrthoDB" id="8048539at2759"/>
<dbReference type="EMBL" id="LR899014">
    <property type="protein sequence ID" value="CAD7093774.1"/>
    <property type="molecule type" value="Genomic_DNA"/>
</dbReference>
<dbReference type="Pfam" id="PF20700">
    <property type="entry name" value="Mutator"/>
    <property type="match status" value="1"/>
</dbReference>
<organism evidence="2 3">
    <name type="scientific">Hermetia illucens</name>
    <name type="common">Black soldier fly</name>
    <dbReference type="NCBI Taxonomy" id="343691"/>
    <lineage>
        <taxon>Eukaryota</taxon>
        <taxon>Metazoa</taxon>
        <taxon>Ecdysozoa</taxon>
        <taxon>Arthropoda</taxon>
        <taxon>Hexapoda</taxon>
        <taxon>Insecta</taxon>
        <taxon>Pterygota</taxon>
        <taxon>Neoptera</taxon>
        <taxon>Endopterygota</taxon>
        <taxon>Diptera</taxon>
        <taxon>Brachycera</taxon>
        <taxon>Stratiomyomorpha</taxon>
        <taxon>Stratiomyidae</taxon>
        <taxon>Hermetiinae</taxon>
        <taxon>Hermetia</taxon>
    </lineage>
</organism>
<keyword evidence="3" id="KW-1185">Reference proteome</keyword>
<dbReference type="InParanoid" id="A0A7R8Z1I5"/>
<feature type="domain" description="Mutator-like transposase" evidence="1">
    <location>
        <begin position="4"/>
        <end position="303"/>
    </location>
</feature>
<reference evidence="2 3" key="1">
    <citation type="submission" date="2020-11" db="EMBL/GenBank/DDBJ databases">
        <authorList>
            <person name="Wallbank WR R."/>
            <person name="Pardo Diaz C."/>
            <person name="Kozak K."/>
            <person name="Martin S."/>
            <person name="Jiggins C."/>
            <person name="Moest M."/>
            <person name="Warren A I."/>
            <person name="Generalovic N T."/>
            <person name="Byers J.R.P. K."/>
            <person name="Montejo-Kovacevich G."/>
            <person name="Yen C E."/>
        </authorList>
    </citation>
    <scope>NUCLEOTIDE SEQUENCE [LARGE SCALE GENOMIC DNA]</scope>
</reference>
<evidence type="ECO:0000313" key="2">
    <source>
        <dbReference type="EMBL" id="CAD7093774.1"/>
    </source>
</evidence>
<evidence type="ECO:0000313" key="3">
    <source>
        <dbReference type="Proteomes" id="UP000594454"/>
    </source>
</evidence>
<proteinExistence type="predicted"/>